<protein>
    <recommendedName>
        <fullName evidence="1">Altered inheritance of mitochondria protein 6</fullName>
    </recommendedName>
</protein>
<accession>A0A5C6BW38</accession>
<dbReference type="InterPro" id="IPR051236">
    <property type="entry name" value="HAT_RTT109-like"/>
</dbReference>
<dbReference type="OrthoDB" id="9794455at2"/>
<dbReference type="Proteomes" id="UP000319908">
    <property type="component" value="Unassembled WGS sequence"/>
</dbReference>
<gene>
    <name evidence="3" type="ORF">Poly21_30590</name>
</gene>
<dbReference type="InterPro" id="IPR039559">
    <property type="entry name" value="AIM6_PI-PLC-like_dom"/>
</dbReference>
<dbReference type="RefSeq" id="WP_146407631.1">
    <property type="nucleotide sequence ID" value="NZ_SJPU01000002.1"/>
</dbReference>
<evidence type="ECO:0000256" key="2">
    <source>
        <dbReference type="SAM" id="SignalP"/>
    </source>
</evidence>
<reference evidence="3 4" key="1">
    <citation type="journal article" date="2020" name="Antonie Van Leeuwenhoek">
        <title>Rhodopirellula heiligendammensis sp. nov., Rhodopirellula pilleata sp. nov., and Rhodopirellula solitaria sp. nov. isolated from natural or artificial marine surfaces in Northern Germany and California, USA, and emended description of the genus Rhodopirellula.</title>
        <authorList>
            <person name="Kallscheuer N."/>
            <person name="Wiegand S."/>
            <person name="Jogler M."/>
            <person name="Boedeker C."/>
            <person name="Peeters S.H."/>
            <person name="Rast P."/>
            <person name="Heuer A."/>
            <person name="Jetten M.S.M."/>
            <person name="Rohde M."/>
            <person name="Jogler C."/>
        </authorList>
    </citation>
    <scope>NUCLEOTIDE SEQUENCE [LARGE SCALE GENOMIC DNA]</scope>
    <source>
        <strain evidence="3 4">Poly21</strain>
    </source>
</reference>
<organism evidence="3 4">
    <name type="scientific">Allorhodopirellula heiligendammensis</name>
    <dbReference type="NCBI Taxonomy" id="2714739"/>
    <lineage>
        <taxon>Bacteria</taxon>
        <taxon>Pseudomonadati</taxon>
        <taxon>Planctomycetota</taxon>
        <taxon>Planctomycetia</taxon>
        <taxon>Pirellulales</taxon>
        <taxon>Pirellulaceae</taxon>
        <taxon>Allorhodopirellula</taxon>
    </lineage>
</organism>
<dbReference type="GO" id="GO:0006629">
    <property type="term" value="P:lipid metabolic process"/>
    <property type="evidence" value="ECO:0007669"/>
    <property type="project" value="InterPro"/>
</dbReference>
<name>A0A5C6BW38_9BACT</name>
<comment type="caution">
    <text evidence="3">The sequence shown here is derived from an EMBL/GenBank/DDBJ whole genome shotgun (WGS) entry which is preliminary data.</text>
</comment>
<dbReference type="Pfam" id="PF13653">
    <property type="entry name" value="GDPD_2"/>
    <property type="match status" value="1"/>
</dbReference>
<evidence type="ECO:0000313" key="4">
    <source>
        <dbReference type="Proteomes" id="UP000319908"/>
    </source>
</evidence>
<dbReference type="AlphaFoldDB" id="A0A5C6BW38"/>
<keyword evidence="4" id="KW-1185">Reference proteome</keyword>
<dbReference type="PANTHER" id="PTHR31571:SF1">
    <property type="entry name" value="ALTERED INHERITANCE OF MITOCHONDRIA PROTEIN 6"/>
    <property type="match status" value="1"/>
</dbReference>
<proteinExistence type="predicted"/>
<dbReference type="EMBL" id="SJPU01000002">
    <property type="protein sequence ID" value="TWU15857.1"/>
    <property type="molecule type" value="Genomic_DNA"/>
</dbReference>
<dbReference type="Gene3D" id="3.20.20.190">
    <property type="entry name" value="Phosphatidylinositol (PI) phosphodiesterase"/>
    <property type="match status" value="1"/>
</dbReference>
<dbReference type="InterPro" id="IPR017946">
    <property type="entry name" value="PLC-like_Pdiesterase_TIM-brl"/>
</dbReference>
<dbReference type="CDD" id="cd08577">
    <property type="entry name" value="PI-PLCc_GDPD_SF_unchar3"/>
    <property type="match status" value="1"/>
</dbReference>
<dbReference type="GO" id="GO:0008081">
    <property type="term" value="F:phosphoric diester hydrolase activity"/>
    <property type="evidence" value="ECO:0007669"/>
    <property type="project" value="InterPro"/>
</dbReference>
<dbReference type="SUPFAM" id="SSF51695">
    <property type="entry name" value="PLC-like phosphodiesterases"/>
    <property type="match status" value="1"/>
</dbReference>
<dbReference type="PANTHER" id="PTHR31571">
    <property type="entry name" value="ALTERED INHERITANCE OF MITOCHONDRIA PROTEIN 6"/>
    <property type="match status" value="1"/>
</dbReference>
<evidence type="ECO:0000313" key="3">
    <source>
        <dbReference type="EMBL" id="TWU15857.1"/>
    </source>
</evidence>
<evidence type="ECO:0000256" key="1">
    <source>
        <dbReference type="ARBA" id="ARBA00014286"/>
    </source>
</evidence>
<keyword evidence="2" id="KW-0732">Signal</keyword>
<feature type="signal peptide" evidence="2">
    <location>
        <begin position="1"/>
        <end position="27"/>
    </location>
</feature>
<sequence length="269" mass="30099">MLSSPSSRTLTALIVIAASWAATGLQAAEITPRRQAHAHNDYVHERPLLDALDQGFMSVEADVILDDGELLVAHSRDETTPDRTLRALYLDPLRQRIEKNGGFVYADKQPITLLIDIKTDGEATFTAINQLLGEYRDVFAWSEDGTLHPGPVVAIISGNRPIEMMTAASPRFAGIDGRLSDLDSDMAPDLMPLLSDNWTHYFSWRGKGDFPATERDKLKRIVEHAHERGRLIRFWATPDNPAMWRVLRDAGVDQINTDNLRGLSRFLAE</sequence>
<feature type="chain" id="PRO_5023049177" description="Altered inheritance of mitochondria protein 6" evidence="2">
    <location>
        <begin position="28"/>
        <end position="269"/>
    </location>
</feature>